<dbReference type="EnsemblPlants" id="KQK93083">
    <property type="protein sequence ID" value="KQK93083"/>
    <property type="gene ID" value="SETIT_040588mg"/>
</dbReference>
<dbReference type="EMBL" id="AGNK02006160">
    <property type="status" value="NOT_ANNOTATED_CDS"/>
    <property type="molecule type" value="Genomic_DNA"/>
</dbReference>
<keyword evidence="2" id="KW-1185">Reference proteome</keyword>
<proteinExistence type="predicted"/>
<dbReference type="HOGENOM" id="CLU_3280531_0_0_1"/>
<dbReference type="Proteomes" id="UP000004995">
    <property type="component" value="Unassembled WGS sequence"/>
</dbReference>
<evidence type="ECO:0000313" key="2">
    <source>
        <dbReference type="Proteomes" id="UP000004995"/>
    </source>
</evidence>
<reference evidence="2" key="1">
    <citation type="journal article" date="2012" name="Nat. Biotechnol.">
        <title>Reference genome sequence of the model plant Setaria.</title>
        <authorList>
            <person name="Bennetzen J.L."/>
            <person name="Schmutz J."/>
            <person name="Wang H."/>
            <person name="Percifield R."/>
            <person name="Hawkins J."/>
            <person name="Pontaroli A.C."/>
            <person name="Estep M."/>
            <person name="Feng L."/>
            <person name="Vaughn J.N."/>
            <person name="Grimwood J."/>
            <person name="Jenkins J."/>
            <person name="Barry K."/>
            <person name="Lindquist E."/>
            <person name="Hellsten U."/>
            <person name="Deshpande S."/>
            <person name="Wang X."/>
            <person name="Wu X."/>
            <person name="Mitros T."/>
            <person name="Triplett J."/>
            <person name="Yang X."/>
            <person name="Ye C.Y."/>
            <person name="Mauro-Herrera M."/>
            <person name="Wang L."/>
            <person name="Li P."/>
            <person name="Sharma M."/>
            <person name="Sharma R."/>
            <person name="Ronald P.C."/>
            <person name="Panaud O."/>
            <person name="Kellogg E.A."/>
            <person name="Brutnell T.P."/>
            <person name="Doust A.N."/>
            <person name="Tuskan G.A."/>
            <person name="Rokhsar D."/>
            <person name="Devos K.M."/>
        </authorList>
    </citation>
    <scope>NUCLEOTIDE SEQUENCE [LARGE SCALE GENOMIC DNA]</scope>
    <source>
        <strain evidence="2">cv. Yugu1</strain>
    </source>
</reference>
<name>K4ANU0_SETIT</name>
<reference evidence="1" key="2">
    <citation type="submission" date="2018-08" db="UniProtKB">
        <authorList>
            <consortium name="EnsemblPlants"/>
        </authorList>
    </citation>
    <scope>IDENTIFICATION</scope>
    <source>
        <strain evidence="1">Yugu1</strain>
    </source>
</reference>
<evidence type="ECO:0000313" key="1">
    <source>
        <dbReference type="EnsemblPlants" id="KQK93083"/>
    </source>
</evidence>
<accession>K4ANU0</accession>
<sequence length="41" mass="4557">MLSGTWNTVALHDTSREELYLSLVLSVQECVLAQMMVLSTS</sequence>
<dbReference type="InParanoid" id="K4ANU0"/>
<dbReference type="AlphaFoldDB" id="K4ANU0"/>
<dbReference type="Gramene" id="KQK93083">
    <property type="protein sequence ID" value="KQK93083"/>
    <property type="gene ID" value="SETIT_040588mg"/>
</dbReference>
<protein>
    <submittedName>
        <fullName evidence="1">Uncharacterized protein</fullName>
    </submittedName>
</protein>
<organism evidence="1 2">
    <name type="scientific">Setaria italica</name>
    <name type="common">Foxtail millet</name>
    <name type="synonym">Panicum italicum</name>
    <dbReference type="NCBI Taxonomy" id="4555"/>
    <lineage>
        <taxon>Eukaryota</taxon>
        <taxon>Viridiplantae</taxon>
        <taxon>Streptophyta</taxon>
        <taxon>Embryophyta</taxon>
        <taxon>Tracheophyta</taxon>
        <taxon>Spermatophyta</taxon>
        <taxon>Magnoliopsida</taxon>
        <taxon>Liliopsida</taxon>
        <taxon>Poales</taxon>
        <taxon>Poaceae</taxon>
        <taxon>PACMAD clade</taxon>
        <taxon>Panicoideae</taxon>
        <taxon>Panicodae</taxon>
        <taxon>Paniceae</taxon>
        <taxon>Cenchrinae</taxon>
        <taxon>Setaria</taxon>
    </lineage>
</organism>